<dbReference type="InterPro" id="IPR013328">
    <property type="entry name" value="6PGD_dom2"/>
</dbReference>
<proteinExistence type="inferred from homology"/>
<gene>
    <name evidence="6" type="ORF">GCM10022380_68320</name>
</gene>
<dbReference type="InterPro" id="IPR036291">
    <property type="entry name" value="NAD(P)-bd_dom_sf"/>
</dbReference>
<reference evidence="7" key="1">
    <citation type="journal article" date="2019" name="Int. J. Syst. Evol. Microbiol.">
        <title>The Global Catalogue of Microorganisms (GCM) 10K type strain sequencing project: providing services to taxonomists for standard genome sequencing and annotation.</title>
        <authorList>
            <consortium name="The Broad Institute Genomics Platform"/>
            <consortium name="The Broad Institute Genome Sequencing Center for Infectious Disease"/>
            <person name="Wu L."/>
            <person name="Ma J."/>
        </authorList>
    </citation>
    <scope>NUCLEOTIDE SEQUENCE [LARGE SCALE GENOMIC DNA]</scope>
    <source>
        <strain evidence="7">JCM 17017</strain>
    </source>
</reference>
<keyword evidence="7" id="KW-1185">Reference proteome</keyword>
<dbReference type="SUPFAM" id="SSF51735">
    <property type="entry name" value="NAD(P)-binding Rossmann-fold domains"/>
    <property type="match status" value="1"/>
</dbReference>
<dbReference type="EMBL" id="BAABCM010000012">
    <property type="protein sequence ID" value="GAA3840505.1"/>
    <property type="molecule type" value="Genomic_DNA"/>
</dbReference>
<dbReference type="Gene3D" id="3.40.50.720">
    <property type="entry name" value="NAD(P)-binding Rossmann-like Domain"/>
    <property type="match status" value="1"/>
</dbReference>
<dbReference type="PANTHER" id="PTHR43580:SF2">
    <property type="entry name" value="CYTOKINE-LIKE NUCLEAR FACTOR N-PAC"/>
    <property type="match status" value="1"/>
</dbReference>
<name>A0ABP7JCL1_9PSEU</name>
<dbReference type="InterPro" id="IPR006115">
    <property type="entry name" value="6PGDH_NADP-bd"/>
</dbReference>
<evidence type="ECO:0000256" key="2">
    <source>
        <dbReference type="ARBA" id="ARBA00023002"/>
    </source>
</evidence>
<evidence type="ECO:0000259" key="4">
    <source>
        <dbReference type="Pfam" id="PF03446"/>
    </source>
</evidence>
<evidence type="ECO:0000313" key="6">
    <source>
        <dbReference type="EMBL" id="GAA3840505.1"/>
    </source>
</evidence>
<dbReference type="InterPro" id="IPR008927">
    <property type="entry name" value="6-PGluconate_DH-like_C_sf"/>
</dbReference>
<dbReference type="SUPFAM" id="SSF48179">
    <property type="entry name" value="6-phosphogluconate dehydrogenase C-terminal domain-like"/>
    <property type="match status" value="1"/>
</dbReference>
<comment type="caution">
    <text evidence="6">The sequence shown here is derived from an EMBL/GenBank/DDBJ whole genome shotgun (WGS) entry which is preliminary data.</text>
</comment>
<dbReference type="InterPro" id="IPR029154">
    <property type="entry name" value="HIBADH-like_NADP-bd"/>
</dbReference>
<dbReference type="InterPro" id="IPR015815">
    <property type="entry name" value="HIBADH-related"/>
</dbReference>
<evidence type="ECO:0000259" key="5">
    <source>
        <dbReference type="Pfam" id="PF14833"/>
    </source>
</evidence>
<dbReference type="PANTHER" id="PTHR43580">
    <property type="entry name" value="OXIDOREDUCTASE GLYR1-RELATED"/>
    <property type="match status" value="1"/>
</dbReference>
<dbReference type="PIRSF" id="PIRSF000103">
    <property type="entry name" value="HIBADH"/>
    <property type="match status" value="1"/>
</dbReference>
<dbReference type="Pfam" id="PF14833">
    <property type="entry name" value="NAD_binding_11"/>
    <property type="match status" value="1"/>
</dbReference>
<evidence type="ECO:0000256" key="3">
    <source>
        <dbReference type="ARBA" id="ARBA00023027"/>
    </source>
</evidence>
<feature type="domain" description="3-hydroxyisobutyrate dehydrogenase-like NAD-binding" evidence="5">
    <location>
        <begin position="165"/>
        <end position="280"/>
    </location>
</feature>
<keyword evidence="2" id="KW-0560">Oxidoreductase</keyword>
<comment type="similarity">
    <text evidence="1">Belongs to the HIBADH-related family.</text>
</comment>
<feature type="domain" description="6-phosphogluconate dehydrogenase NADP-binding" evidence="4">
    <location>
        <begin position="9"/>
        <end position="162"/>
    </location>
</feature>
<dbReference type="Proteomes" id="UP001501624">
    <property type="component" value="Unassembled WGS sequence"/>
</dbReference>
<dbReference type="InterPro" id="IPR051265">
    <property type="entry name" value="HIBADH-related_NP60_sf"/>
</dbReference>
<protein>
    <submittedName>
        <fullName evidence="6">NAD(P)-dependent oxidoreductase</fullName>
    </submittedName>
</protein>
<organism evidence="6 7">
    <name type="scientific">Amycolatopsis tucumanensis</name>
    <dbReference type="NCBI Taxonomy" id="401106"/>
    <lineage>
        <taxon>Bacteria</taxon>
        <taxon>Bacillati</taxon>
        <taxon>Actinomycetota</taxon>
        <taxon>Actinomycetes</taxon>
        <taxon>Pseudonocardiales</taxon>
        <taxon>Pseudonocardiaceae</taxon>
        <taxon>Amycolatopsis</taxon>
    </lineage>
</organism>
<evidence type="ECO:0000256" key="1">
    <source>
        <dbReference type="ARBA" id="ARBA00009080"/>
    </source>
</evidence>
<dbReference type="Pfam" id="PF03446">
    <property type="entry name" value="NAD_binding_2"/>
    <property type="match status" value="1"/>
</dbReference>
<dbReference type="Gene3D" id="1.10.1040.10">
    <property type="entry name" value="N-(1-d-carboxylethyl)-l-norvaline Dehydrogenase, domain 2"/>
    <property type="match status" value="1"/>
</dbReference>
<keyword evidence="3" id="KW-0520">NAD</keyword>
<accession>A0ABP7JCL1</accession>
<evidence type="ECO:0000313" key="7">
    <source>
        <dbReference type="Proteomes" id="UP001501624"/>
    </source>
</evidence>
<sequence length="294" mass="30178">MIGAMPETTVAVLGTGIMGLPMAANLAAAGFGVRAWNRTRAKAAPLADRGCTVTDTPQEAVDGADFVLTMLSDGATVHEVVESIEPAGAVWLQMSTVGLDWTERLAALAREKAVPFVDAPVLGTRKPAEDGKLVVLASGPGELRDRCAPVFDAVGARTLWVGETGAASRLKLAANAWVLALTNGTAESIRLAQALGVDPRLFLEAITGGALDVPYAHLKGGAMIDGEYPLAFAARHAAKDARLVLEAAGGEVDLAGTRAALAHLDAAIEAGHGDEDMATLYFGVAKGPEGPSGH</sequence>